<evidence type="ECO:0000256" key="1">
    <source>
        <dbReference type="SAM" id="MobiDB-lite"/>
    </source>
</evidence>
<feature type="compositionally biased region" description="Polar residues" evidence="1">
    <location>
        <begin position="1"/>
        <end position="28"/>
    </location>
</feature>
<proteinExistence type="predicted"/>
<gene>
    <name evidence="2" type="ORF">MNOR_LOCUS25587</name>
</gene>
<accession>A0AAV2RJW0</accession>
<dbReference type="Proteomes" id="UP001497623">
    <property type="component" value="Unassembled WGS sequence"/>
</dbReference>
<dbReference type="AlphaFoldDB" id="A0AAV2RJW0"/>
<evidence type="ECO:0000313" key="3">
    <source>
        <dbReference type="Proteomes" id="UP001497623"/>
    </source>
</evidence>
<protein>
    <submittedName>
        <fullName evidence="2">Uncharacterized protein</fullName>
    </submittedName>
</protein>
<feature type="non-terminal residue" evidence="2">
    <location>
        <position position="151"/>
    </location>
</feature>
<evidence type="ECO:0000313" key="2">
    <source>
        <dbReference type="EMBL" id="CAL4126405.1"/>
    </source>
</evidence>
<comment type="caution">
    <text evidence="2">The sequence shown here is derived from an EMBL/GenBank/DDBJ whole genome shotgun (WGS) entry which is preliminary data.</text>
</comment>
<feature type="region of interest" description="Disordered" evidence="1">
    <location>
        <begin position="1"/>
        <end position="54"/>
    </location>
</feature>
<keyword evidence="3" id="KW-1185">Reference proteome</keyword>
<organism evidence="2 3">
    <name type="scientific">Meganyctiphanes norvegica</name>
    <name type="common">Northern krill</name>
    <name type="synonym">Thysanopoda norvegica</name>
    <dbReference type="NCBI Taxonomy" id="48144"/>
    <lineage>
        <taxon>Eukaryota</taxon>
        <taxon>Metazoa</taxon>
        <taxon>Ecdysozoa</taxon>
        <taxon>Arthropoda</taxon>
        <taxon>Crustacea</taxon>
        <taxon>Multicrustacea</taxon>
        <taxon>Malacostraca</taxon>
        <taxon>Eumalacostraca</taxon>
        <taxon>Eucarida</taxon>
        <taxon>Euphausiacea</taxon>
        <taxon>Euphausiidae</taxon>
        <taxon>Meganyctiphanes</taxon>
    </lineage>
</organism>
<reference evidence="2 3" key="1">
    <citation type="submission" date="2024-05" db="EMBL/GenBank/DDBJ databases">
        <authorList>
            <person name="Wallberg A."/>
        </authorList>
    </citation>
    <scope>NUCLEOTIDE SEQUENCE [LARGE SCALE GENOMIC DNA]</scope>
</reference>
<feature type="non-terminal residue" evidence="2">
    <location>
        <position position="1"/>
    </location>
</feature>
<name>A0AAV2RJW0_MEGNR</name>
<dbReference type="EMBL" id="CAXKWB010024619">
    <property type="protein sequence ID" value="CAL4126405.1"/>
    <property type="molecule type" value="Genomic_DNA"/>
</dbReference>
<sequence length="151" mass="16191">GTGAMQHSRSSCMSGGDSQQHRSTQPLSGGSPEQYGESSFFYDRSGHPPNDNCGVSQGSIHNVDVCSATNTRPAYGRGVISWNDGRAQAYSNVYRAPAASCGSLDTGLGPLDPLLPHQIPQELEEHLRTCRCTCDHMGYGNYEISQKHASS</sequence>